<dbReference type="AlphaFoldDB" id="A0AAN7NXF4"/>
<gene>
    <name evidence="1" type="ORF">RN001_011487</name>
</gene>
<keyword evidence="2" id="KW-1185">Reference proteome</keyword>
<sequence length="326" mass="37957">MKEVSLSNVLNSFSSIAGIADSFLKAQNFNSDHTNHDWLIPPIFEKFHLLYDLIIHSPFAKKLVLNLKETKLYKTFADESGNFSLRKFGELMENHSFRKRWIHSVSYKIAQVIVRVFDPNLRTSILTLVQSYTNNLLKMEGFPKSAFLNINEPVESVSAFLNYVSKRFFGYNVQSKKQVKIIWDSLRHLHDNVLFGQYFNTQMDAEHVSNTLTNILNLEIIEPVAKTYRAYRFARKHKECDRYVMCLVNSYDPHSTTNLPVIKNLLTKVATLISSWFLSQHTNTSYYSLIMSIIGNSNCKKAFYKACDGFHAEEFRVKQEYTHFEL</sequence>
<protein>
    <submittedName>
        <fullName evidence="1">Uncharacterized protein</fullName>
    </submittedName>
</protein>
<organism evidence="1 2">
    <name type="scientific">Aquatica leii</name>
    <dbReference type="NCBI Taxonomy" id="1421715"/>
    <lineage>
        <taxon>Eukaryota</taxon>
        <taxon>Metazoa</taxon>
        <taxon>Ecdysozoa</taxon>
        <taxon>Arthropoda</taxon>
        <taxon>Hexapoda</taxon>
        <taxon>Insecta</taxon>
        <taxon>Pterygota</taxon>
        <taxon>Neoptera</taxon>
        <taxon>Endopterygota</taxon>
        <taxon>Coleoptera</taxon>
        <taxon>Polyphaga</taxon>
        <taxon>Elateriformia</taxon>
        <taxon>Elateroidea</taxon>
        <taxon>Lampyridae</taxon>
        <taxon>Luciolinae</taxon>
        <taxon>Aquatica</taxon>
    </lineage>
</organism>
<comment type="caution">
    <text evidence="1">The sequence shown here is derived from an EMBL/GenBank/DDBJ whole genome shotgun (WGS) entry which is preliminary data.</text>
</comment>
<proteinExistence type="predicted"/>
<dbReference type="Proteomes" id="UP001353858">
    <property type="component" value="Unassembled WGS sequence"/>
</dbReference>
<evidence type="ECO:0000313" key="1">
    <source>
        <dbReference type="EMBL" id="KAK4875065.1"/>
    </source>
</evidence>
<name>A0AAN7NXF4_9COLE</name>
<evidence type="ECO:0000313" key="2">
    <source>
        <dbReference type="Proteomes" id="UP001353858"/>
    </source>
</evidence>
<accession>A0AAN7NXF4</accession>
<dbReference type="EMBL" id="JARPUR010000005">
    <property type="protein sequence ID" value="KAK4875065.1"/>
    <property type="molecule type" value="Genomic_DNA"/>
</dbReference>
<reference evidence="2" key="1">
    <citation type="submission" date="2023-01" db="EMBL/GenBank/DDBJ databases">
        <title>Key to firefly adult light organ development and bioluminescence: homeobox transcription factors regulate luciferase expression and transportation to peroxisome.</title>
        <authorList>
            <person name="Fu X."/>
        </authorList>
    </citation>
    <scope>NUCLEOTIDE SEQUENCE [LARGE SCALE GENOMIC DNA]</scope>
</reference>